<dbReference type="GO" id="GO:0003746">
    <property type="term" value="F:translation elongation factor activity"/>
    <property type="evidence" value="ECO:0007669"/>
    <property type="project" value="UniProtKB-KW"/>
</dbReference>
<reference evidence="1 2" key="1">
    <citation type="submission" date="2023-03" db="EMBL/GenBank/DDBJ databases">
        <title>Thalassotalea loyana LMG 22536T draft genome sequence.</title>
        <authorList>
            <person name="Sawabe T."/>
        </authorList>
    </citation>
    <scope>NUCLEOTIDE SEQUENCE [LARGE SCALE GENOMIC DNA]</scope>
    <source>
        <strain evidence="1 2">LMG 22536</strain>
    </source>
</reference>
<name>A0ABQ6HBI2_9GAMM</name>
<dbReference type="RefSeq" id="WP_284296468.1">
    <property type="nucleotide sequence ID" value="NZ_BSSV01000002.1"/>
</dbReference>
<dbReference type="EMBL" id="BSSV01000002">
    <property type="protein sequence ID" value="GLX84784.1"/>
    <property type="molecule type" value="Genomic_DNA"/>
</dbReference>
<keyword evidence="1" id="KW-0251">Elongation factor</keyword>
<keyword evidence="1" id="KW-0648">Protein biosynthesis</keyword>
<protein>
    <submittedName>
        <fullName evidence="1">Elongation factor P hydroxylase</fullName>
    </submittedName>
</protein>
<dbReference type="Proteomes" id="UP001157134">
    <property type="component" value="Unassembled WGS sequence"/>
</dbReference>
<proteinExistence type="predicted"/>
<evidence type="ECO:0000313" key="1">
    <source>
        <dbReference type="EMBL" id="GLX84784.1"/>
    </source>
</evidence>
<dbReference type="Pfam" id="PF04315">
    <property type="entry name" value="EpmC"/>
    <property type="match status" value="1"/>
</dbReference>
<accession>A0ABQ6HBI2</accession>
<gene>
    <name evidence="1" type="ORF">tloyanaT_10360</name>
</gene>
<evidence type="ECO:0000313" key="2">
    <source>
        <dbReference type="Proteomes" id="UP001157134"/>
    </source>
</evidence>
<organism evidence="1 2">
    <name type="scientific">Thalassotalea loyana</name>
    <dbReference type="NCBI Taxonomy" id="280483"/>
    <lineage>
        <taxon>Bacteria</taxon>
        <taxon>Pseudomonadati</taxon>
        <taxon>Pseudomonadota</taxon>
        <taxon>Gammaproteobacteria</taxon>
        <taxon>Alteromonadales</taxon>
        <taxon>Colwelliaceae</taxon>
        <taxon>Thalassotalea</taxon>
    </lineage>
</organism>
<keyword evidence="2" id="KW-1185">Reference proteome</keyword>
<sequence>MHQYQDLIKIFDQIFFSSFNTRLIKGDDEPIYLPESTDCPYNQVVFAHGYFASGLHEISHWCIAGEARRKQVDFGYWYEPDGRTQAQQALFESVEIKPQALEWAFCIAAQKSFNVSVDNLNGDVEPNANAFKLKVFEQVKSFLANGFPERGEMFIQALASFYQTKLPLTLEQFLTPFEQDKLVHMQMTKDLEVDNAEV</sequence>
<dbReference type="InterPro" id="IPR007411">
    <property type="entry name" value="EpmC"/>
</dbReference>
<comment type="caution">
    <text evidence="1">The sequence shown here is derived from an EMBL/GenBank/DDBJ whole genome shotgun (WGS) entry which is preliminary data.</text>
</comment>